<keyword evidence="2" id="KW-0547">Nucleotide-binding</keyword>
<dbReference type="GO" id="GO:0005524">
    <property type="term" value="F:ATP binding"/>
    <property type="evidence" value="ECO:0007669"/>
    <property type="project" value="UniProtKB-KW"/>
</dbReference>
<dbReference type="PANTHER" id="PTHR45772:SF9">
    <property type="entry name" value="CONSERVED COMPONENT OF ABC TRANSPORTER FOR NATURAL AMINO ACIDS"/>
    <property type="match status" value="1"/>
</dbReference>
<comment type="caution">
    <text evidence="5">The sequence shown here is derived from an EMBL/GenBank/DDBJ whole genome shotgun (WGS) entry which is preliminary data.</text>
</comment>
<protein>
    <submittedName>
        <fullName evidence="5">Branched-chain amino acid ABC transporter ATP-binding protein</fullName>
    </submittedName>
</protein>
<reference evidence="5 6" key="1">
    <citation type="submission" date="2014-08" db="EMBL/GenBank/DDBJ databases">
        <title>Porphyromonas canoris strain:OH2762 Genome sequencing.</title>
        <authorList>
            <person name="Wallis C."/>
            <person name="Deusch O."/>
            <person name="O'Flynn C."/>
            <person name="Davis I."/>
            <person name="Jospin G."/>
            <person name="Darling A.E."/>
            <person name="Coil D.A."/>
            <person name="Alexiev A."/>
            <person name="Horsfall A."/>
            <person name="Kirkwood N."/>
            <person name="Harris S."/>
            <person name="Eisen J.A."/>
        </authorList>
    </citation>
    <scope>NUCLEOTIDE SEQUENCE [LARGE SCALE GENOMIC DNA]</scope>
    <source>
        <strain evidence="6">COT-108 OH2762</strain>
    </source>
</reference>
<dbReference type="PROSITE" id="PS00211">
    <property type="entry name" value="ABC_TRANSPORTER_1"/>
    <property type="match status" value="1"/>
</dbReference>
<proteinExistence type="predicted"/>
<keyword evidence="3 5" id="KW-0067">ATP-binding</keyword>
<accession>A0ABR4XKS0</accession>
<evidence type="ECO:0000259" key="4">
    <source>
        <dbReference type="PROSITE" id="PS50893"/>
    </source>
</evidence>
<keyword evidence="1" id="KW-0813">Transport</keyword>
<evidence type="ECO:0000256" key="1">
    <source>
        <dbReference type="ARBA" id="ARBA00022448"/>
    </source>
</evidence>
<organism evidence="5 6">
    <name type="scientific">Porphyromonas canoris</name>
    <dbReference type="NCBI Taxonomy" id="36875"/>
    <lineage>
        <taxon>Bacteria</taxon>
        <taxon>Pseudomonadati</taxon>
        <taxon>Bacteroidota</taxon>
        <taxon>Bacteroidia</taxon>
        <taxon>Bacteroidales</taxon>
        <taxon>Porphyromonadaceae</taxon>
        <taxon>Porphyromonas</taxon>
    </lineage>
</organism>
<dbReference type="PROSITE" id="PS50893">
    <property type="entry name" value="ABC_TRANSPORTER_2"/>
    <property type="match status" value="1"/>
</dbReference>
<dbReference type="InterPro" id="IPR017871">
    <property type="entry name" value="ABC_transporter-like_CS"/>
</dbReference>
<dbReference type="SUPFAM" id="SSF52540">
    <property type="entry name" value="P-loop containing nucleoside triphosphate hydrolases"/>
    <property type="match status" value="1"/>
</dbReference>
<dbReference type="Proteomes" id="UP000030101">
    <property type="component" value="Unassembled WGS sequence"/>
</dbReference>
<gene>
    <name evidence="5" type="ORF">HQ43_08485</name>
</gene>
<name>A0ABR4XKS0_9PORP</name>
<dbReference type="SMART" id="SM00382">
    <property type="entry name" value="AAA"/>
    <property type="match status" value="1"/>
</dbReference>
<dbReference type="Gene3D" id="3.40.50.300">
    <property type="entry name" value="P-loop containing nucleotide triphosphate hydrolases"/>
    <property type="match status" value="1"/>
</dbReference>
<dbReference type="InterPro" id="IPR003593">
    <property type="entry name" value="AAA+_ATPase"/>
</dbReference>
<keyword evidence="6" id="KW-1185">Reference proteome</keyword>
<feature type="domain" description="ABC transporter" evidence="4">
    <location>
        <begin position="3"/>
        <end position="245"/>
    </location>
</feature>
<dbReference type="RefSeq" id="WP_036791953.1">
    <property type="nucleotide sequence ID" value="NZ_JQZV01000013.1"/>
</dbReference>
<evidence type="ECO:0000256" key="2">
    <source>
        <dbReference type="ARBA" id="ARBA00022741"/>
    </source>
</evidence>
<evidence type="ECO:0000313" key="5">
    <source>
        <dbReference type="EMBL" id="KGN92069.1"/>
    </source>
</evidence>
<dbReference type="PANTHER" id="PTHR45772">
    <property type="entry name" value="CONSERVED COMPONENT OF ABC TRANSPORTER FOR NATURAL AMINO ACIDS-RELATED"/>
    <property type="match status" value="1"/>
</dbReference>
<dbReference type="Pfam" id="PF00005">
    <property type="entry name" value="ABC_tran"/>
    <property type="match status" value="1"/>
</dbReference>
<dbReference type="InterPro" id="IPR027417">
    <property type="entry name" value="P-loop_NTPase"/>
</dbReference>
<dbReference type="EMBL" id="JQZV01000013">
    <property type="protein sequence ID" value="KGN92069.1"/>
    <property type="molecule type" value="Genomic_DNA"/>
</dbReference>
<sequence length="245" mass="27546">MILQVKHISKAFGDNHVLDGASLFLEFGQISVLMGANGSGKTTLFNIISGFLRPNIGEVRLNGKQIKSLSPYKIARMGLSRTFQDMRLISKLSVRENVLLAFSQQRGEAWWRVFFSNREEENMLMQKANEILKTCFIEDVSDSLAGQISYGQQKLLNLACCLASDAPILLLDEPVAGVNPKYRDLLAQVILGLRDAGKALLIIEHNRDFIELVADKILFLNEGKISEYESYKAFRENEIVQNAYV</sequence>
<evidence type="ECO:0000313" key="6">
    <source>
        <dbReference type="Proteomes" id="UP000030101"/>
    </source>
</evidence>
<evidence type="ECO:0000256" key="3">
    <source>
        <dbReference type="ARBA" id="ARBA00022840"/>
    </source>
</evidence>
<dbReference type="InterPro" id="IPR051120">
    <property type="entry name" value="ABC_AA/LPS_Transport"/>
</dbReference>
<dbReference type="InterPro" id="IPR003439">
    <property type="entry name" value="ABC_transporter-like_ATP-bd"/>
</dbReference>